<evidence type="ECO:0000256" key="1">
    <source>
        <dbReference type="ARBA" id="ARBA00008779"/>
    </source>
</evidence>
<reference evidence="6 7" key="1">
    <citation type="submission" date="2019-02" db="EMBL/GenBank/DDBJ databases">
        <title>Deep-cultivation of Planctomycetes and their phenomic and genomic characterization uncovers novel biology.</title>
        <authorList>
            <person name="Wiegand S."/>
            <person name="Jogler M."/>
            <person name="Boedeker C."/>
            <person name="Pinto D."/>
            <person name="Vollmers J."/>
            <person name="Rivas-Marin E."/>
            <person name="Kohn T."/>
            <person name="Peeters S.H."/>
            <person name="Heuer A."/>
            <person name="Rast P."/>
            <person name="Oberbeckmann S."/>
            <person name="Bunk B."/>
            <person name="Jeske O."/>
            <person name="Meyerdierks A."/>
            <person name="Storesund J.E."/>
            <person name="Kallscheuer N."/>
            <person name="Luecker S."/>
            <person name="Lage O.M."/>
            <person name="Pohl T."/>
            <person name="Merkel B.J."/>
            <person name="Hornburger P."/>
            <person name="Mueller R.-W."/>
            <person name="Bruemmer F."/>
            <person name="Labrenz M."/>
            <person name="Spormann A.M."/>
            <person name="Op Den Camp H."/>
            <person name="Overmann J."/>
            <person name="Amann R."/>
            <person name="Jetten M.S.M."/>
            <person name="Mascher T."/>
            <person name="Medema M.H."/>
            <person name="Devos D.P."/>
            <person name="Kaster A.-K."/>
            <person name="Ovreas L."/>
            <person name="Rohde M."/>
            <person name="Galperin M.Y."/>
            <person name="Jogler C."/>
        </authorList>
    </citation>
    <scope>NUCLEOTIDE SEQUENCE [LARGE SCALE GENOMIC DNA]</scope>
    <source>
        <strain evidence="6 7">Pan14r</strain>
    </source>
</reference>
<dbReference type="PANTHER" id="PTHR42693:SF53">
    <property type="entry name" value="ENDO-4-O-SULFATASE"/>
    <property type="match status" value="1"/>
</dbReference>
<keyword evidence="2" id="KW-0479">Metal-binding</keyword>
<keyword evidence="7" id="KW-1185">Reference proteome</keyword>
<comment type="similarity">
    <text evidence="1">Belongs to the sulfatase family.</text>
</comment>
<keyword evidence="4" id="KW-0106">Calcium</keyword>
<protein>
    <submittedName>
        <fullName evidence="6">Choline-sulfatase</fullName>
        <ecNumber evidence="6">3.1.6.6</ecNumber>
    </submittedName>
</protein>
<sequence>MTGRDLIPFFVRCGLAALALVWVVTSRAVGDDAPINVLLITSDDLGLHLGCYEDPVARTPNLDALAAQSTVFRNAYVAQASCSPSRSAMFTGTYPHTNGQYALVNSGYSLHPRFRDQTIPNLLKPAGYRTGIAGKLHVAPESSFEFDQRIRVNTRDVVKTADAAAGFIDQSGDQPFFLMVNYSDPHWDRENGQGPWFYRDQVAGVPAKIMTAGDVQPFAFQGYRSDEHLDRVAGYYNAVHRLDAAIGLLLEQLQESGKADNTLVLFVSDHGAPFARGKTTCYEAGLRVPFMIRWPGLTKPRTSLALVSTIDLLPTILDAAGVAIPDHVQGGSLRRLTQGDESTARRYLVGEFHSHGLMPFYPRRAIRDSRYKLIHNLLPGRDVQSRMDGDPSISESRDREAIPAVFEASYQQFADAPEYELFDLAADPWELSNLAGDPALADIQQRLTGAMRQWQDETEDPLRDGEVIQRFIRNAQARKIVQPPVQ</sequence>
<gene>
    <name evidence="6" type="primary">betC_2</name>
    <name evidence="6" type="ORF">Pan14r_01680</name>
</gene>
<dbReference type="PROSITE" id="PS00523">
    <property type="entry name" value="SULFATASE_1"/>
    <property type="match status" value="1"/>
</dbReference>
<dbReference type="EC" id="3.1.6.6" evidence="6"/>
<dbReference type="GO" id="GO:0046872">
    <property type="term" value="F:metal ion binding"/>
    <property type="evidence" value="ECO:0007669"/>
    <property type="project" value="UniProtKB-KW"/>
</dbReference>
<dbReference type="AlphaFoldDB" id="A0A5C5XY89"/>
<organism evidence="6 7">
    <name type="scientific">Crateriforma conspicua</name>
    <dbReference type="NCBI Taxonomy" id="2527996"/>
    <lineage>
        <taxon>Bacteria</taxon>
        <taxon>Pseudomonadati</taxon>
        <taxon>Planctomycetota</taxon>
        <taxon>Planctomycetia</taxon>
        <taxon>Planctomycetales</taxon>
        <taxon>Planctomycetaceae</taxon>
        <taxon>Crateriforma</taxon>
    </lineage>
</organism>
<evidence type="ECO:0000256" key="2">
    <source>
        <dbReference type="ARBA" id="ARBA00022723"/>
    </source>
</evidence>
<keyword evidence="3 6" id="KW-0378">Hydrolase</keyword>
<name>A0A5C5XY89_9PLAN</name>
<dbReference type="RefSeq" id="WP_146438037.1">
    <property type="nucleotide sequence ID" value="NZ_SJPL01000001.1"/>
</dbReference>
<dbReference type="SUPFAM" id="SSF53649">
    <property type="entry name" value="Alkaline phosphatase-like"/>
    <property type="match status" value="1"/>
</dbReference>
<dbReference type="Gene3D" id="3.40.720.10">
    <property type="entry name" value="Alkaline Phosphatase, subunit A"/>
    <property type="match status" value="1"/>
</dbReference>
<dbReference type="GO" id="GO:0004065">
    <property type="term" value="F:arylsulfatase activity"/>
    <property type="evidence" value="ECO:0007669"/>
    <property type="project" value="TreeGrafter"/>
</dbReference>
<dbReference type="InterPro" id="IPR000917">
    <property type="entry name" value="Sulfatase_N"/>
</dbReference>
<dbReference type="InterPro" id="IPR017850">
    <property type="entry name" value="Alkaline_phosphatase_core_sf"/>
</dbReference>
<feature type="domain" description="Sulfatase N-terminal" evidence="5">
    <location>
        <begin position="36"/>
        <end position="322"/>
    </location>
</feature>
<dbReference type="CDD" id="cd16027">
    <property type="entry name" value="SGSH"/>
    <property type="match status" value="1"/>
</dbReference>
<dbReference type="GO" id="GO:0047753">
    <property type="term" value="F:choline-sulfatase activity"/>
    <property type="evidence" value="ECO:0007669"/>
    <property type="project" value="UniProtKB-EC"/>
</dbReference>
<dbReference type="Pfam" id="PF00884">
    <property type="entry name" value="Sulfatase"/>
    <property type="match status" value="1"/>
</dbReference>
<dbReference type="Proteomes" id="UP000317238">
    <property type="component" value="Unassembled WGS sequence"/>
</dbReference>
<dbReference type="PANTHER" id="PTHR42693">
    <property type="entry name" value="ARYLSULFATASE FAMILY MEMBER"/>
    <property type="match status" value="1"/>
</dbReference>
<comment type="caution">
    <text evidence="6">The sequence shown here is derived from an EMBL/GenBank/DDBJ whole genome shotgun (WGS) entry which is preliminary data.</text>
</comment>
<evidence type="ECO:0000313" key="7">
    <source>
        <dbReference type="Proteomes" id="UP000317238"/>
    </source>
</evidence>
<evidence type="ECO:0000259" key="5">
    <source>
        <dbReference type="Pfam" id="PF00884"/>
    </source>
</evidence>
<evidence type="ECO:0000256" key="4">
    <source>
        <dbReference type="ARBA" id="ARBA00022837"/>
    </source>
</evidence>
<dbReference type="InterPro" id="IPR024607">
    <property type="entry name" value="Sulfatase_CS"/>
</dbReference>
<proteinExistence type="inferred from homology"/>
<evidence type="ECO:0000256" key="3">
    <source>
        <dbReference type="ARBA" id="ARBA00022801"/>
    </source>
</evidence>
<dbReference type="EMBL" id="SJPL01000001">
    <property type="protein sequence ID" value="TWT67930.1"/>
    <property type="molecule type" value="Genomic_DNA"/>
</dbReference>
<evidence type="ECO:0000313" key="6">
    <source>
        <dbReference type="EMBL" id="TWT67930.1"/>
    </source>
</evidence>
<dbReference type="InterPro" id="IPR050738">
    <property type="entry name" value="Sulfatase"/>
</dbReference>
<dbReference type="OrthoDB" id="9762324at2"/>
<accession>A0A5C5XY89</accession>